<dbReference type="PANTHER" id="PTHR18952:SF265">
    <property type="entry name" value="CARBONIC ANHYDRASE"/>
    <property type="match status" value="1"/>
</dbReference>
<keyword evidence="9" id="KW-1185">Reference proteome</keyword>
<sequence length="215" mass="24147">MKPLDYQYQSAWQYTTPSKQQSPIDIKKTALKAGEADELVFLPASPAIKLDPRLSGLQFMAKGHFLLNGQDWEVERFHFHDGAEHTFDGQRYDMEGHIVTQRGKETMVIAFMGQVDLAAKSLDLPDLFEGQAETFDLAEFLPVTKKSYTYTGTLTTPPLMQGVRWYILAEPLKITAADLAAVHANYPANHRQEQPIMGRTVVEHALNLVVKEAAD</sequence>
<protein>
    <recommendedName>
        <fullName evidence="2">carbonic anhydrase</fullName>
        <ecNumber evidence="2">4.2.1.1</ecNumber>
    </recommendedName>
</protein>
<comment type="caution">
    <text evidence="8">The sequence shown here is derived from an EMBL/GenBank/DDBJ whole genome shotgun (WGS) entry which is preliminary data.</text>
</comment>
<evidence type="ECO:0000256" key="6">
    <source>
        <dbReference type="ARBA" id="ARBA00048348"/>
    </source>
</evidence>
<dbReference type="PANTHER" id="PTHR18952">
    <property type="entry name" value="CARBONIC ANHYDRASE"/>
    <property type="match status" value="1"/>
</dbReference>
<dbReference type="EC" id="4.2.1.1" evidence="2"/>
<evidence type="ECO:0000256" key="1">
    <source>
        <dbReference type="ARBA" id="ARBA00010718"/>
    </source>
</evidence>
<dbReference type="PROSITE" id="PS51144">
    <property type="entry name" value="ALPHA_CA_2"/>
    <property type="match status" value="1"/>
</dbReference>
<dbReference type="CDD" id="cd03124">
    <property type="entry name" value="alpha_CA_prokaryotic_like"/>
    <property type="match status" value="1"/>
</dbReference>
<proteinExistence type="inferred from homology"/>
<keyword evidence="4" id="KW-0862">Zinc</keyword>
<comment type="similarity">
    <text evidence="1">Belongs to the alpha-carbonic anhydrase family.</text>
</comment>
<dbReference type="Proteomes" id="UP001314241">
    <property type="component" value="Unassembled WGS sequence"/>
</dbReference>
<evidence type="ECO:0000256" key="3">
    <source>
        <dbReference type="ARBA" id="ARBA00022723"/>
    </source>
</evidence>
<reference evidence="8 9" key="1">
    <citation type="submission" date="2024-01" db="EMBL/GenBank/DDBJ databases">
        <authorList>
            <person name="Botero Cardona J."/>
        </authorList>
    </citation>
    <scope>NUCLEOTIDE SEQUENCE [LARGE SCALE GENOMIC DNA]</scope>
    <source>
        <strain evidence="8 9">LMG 33000</strain>
    </source>
</reference>
<evidence type="ECO:0000313" key="8">
    <source>
        <dbReference type="EMBL" id="CAK8054335.1"/>
    </source>
</evidence>
<evidence type="ECO:0000259" key="7">
    <source>
        <dbReference type="PROSITE" id="PS51144"/>
    </source>
</evidence>
<evidence type="ECO:0000256" key="4">
    <source>
        <dbReference type="ARBA" id="ARBA00022833"/>
    </source>
</evidence>
<dbReference type="EMBL" id="CAWVOH010000002">
    <property type="protein sequence ID" value="CAK8054335.1"/>
    <property type="molecule type" value="Genomic_DNA"/>
</dbReference>
<dbReference type="InterPro" id="IPR001148">
    <property type="entry name" value="CA_dom"/>
</dbReference>
<dbReference type="Pfam" id="PF00194">
    <property type="entry name" value="Carb_anhydrase"/>
    <property type="match status" value="1"/>
</dbReference>
<evidence type="ECO:0000256" key="2">
    <source>
        <dbReference type="ARBA" id="ARBA00012925"/>
    </source>
</evidence>
<dbReference type="InterPro" id="IPR036398">
    <property type="entry name" value="CA_dom_sf"/>
</dbReference>
<organism evidence="8 9">
    <name type="scientific">Eupransor demetentiae</name>
    <dbReference type="NCBI Taxonomy" id="3109584"/>
    <lineage>
        <taxon>Bacteria</taxon>
        <taxon>Bacillati</taxon>
        <taxon>Bacillota</taxon>
        <taxon>Bacilli</taxon>
        <taxon>Lactobacillales</taxon>
        <taxon>Lactobacillaceae</taxon>
        <taxon>Eupransor</taxon>
    </lineage>
</organism>
<dbReference type="Gene3D" id="3.10.200.10">
    <property type="entry name" value="Alpha carbonic anhydrase"/>
    <property type="match status" value="1"/>
</dbReference>
<dbReference type="InterPro" id="IPR041891">
    <property type="entry name" value="Alpha_CA_prokaryot-like"/>
</dbReference>
<gene>
    <name evidence="8" type="ORF">R54876_GBNLAHCA_00899</name>
</gene>
<keyword evidence="5 8" id="KW-0456">Lyase</keyword>
<evidence type="ECO:0000313" key="9">
    <source>
        <dbReference type="Proteomes" id="UP001314241"/>
    </source>
</evidence>
<evidence type="ECO:0000256" key="5">
    <source>
        <dbReference type="ARBA" id="ARBA00023239"/>
    </source>
</evidence>
<dbReference type="InterPro" id="IPR023561">
    <property type="entry name" value="Carbonic_anhydrase_a-class"/>
</dbReference>
<dbReference type="GO" id="GO:0004089">
    <property type="term" value="F:carbonate dehydratase activity"/>
    <property type="evidence" value="ECO:0007669"/>
    <property type="project" value="UniProtKB-EC"/>
</dbReference>
<dbReference type="SUPFAM" id="SSF51069">
    <property type="entry name" value="Carbonic anhydrase"/>
    <property type="match status" value="1"/>
</dbReference>
<accession>A0ABM9N5A3</accession>
<keyword evidence="3" id="KW-0479">Metal-binding</keyword>
<comment type="catalytic activity">
    <reaction evidence="6">
        <text>hydrogencarbonate + H(+) = CO2 + H2O</text>
        <dbReference type="Rhea" id="RHEA:10748"/>
        <dbReference type="ChEBI" id="CHEBI:15377"/>
        <dbReference type="ChEBI" id="CHEBI:15378"/>
        <dbReference type="ChEBI" id="CHEBI:16526"/>
        <dbReference type="ChEBI" id="CHEBI:17544"/>
        <dbReference type="EC" id="4.2.1.1"/>
    </reaction>
</comment>
<name>A0ABM9N5A3_9LACO</name>
<feature type="domain" description="Alpha-carbonic anhydrase" evidence="7">
    <location>
        <begin position="2"/>
        <end position="205"/>
    </location>
</feature>
<dbReference type="SMART" id="SM01057">
    <property type="entry name" value="Carb_anhydrase"/>
    <property type="match status" value="1"/>
</dbReference>